<evidence type="ECO:0000313" key="4">
    <source>
        <dbReference type="EMBL" id="ETW13038.1"/>
    </source>
</evidence>
<evidence type="ECO:0000256" key="1">
    <source>
        <dbReference type="ARBA" id="ARBA00023098"/>
    </source>
</evidence>
<gene>
    <name evidence="4" type="ORF">ATO8_07501</name>
</gene>
<dbReference type="eggNOG" id="COG1752">
    <property type="taxonomic scope" value="Bacteria"/>
</dbReference>
<evidence type="ECO:0000259" key="3">
    <source>
        <dbReference type="PROSITE" id="PS51635"/>
    </source>
</evidence>
<feature type="active site" description="Nucleophile" evidence="2">
    <location>
        <position position="50"/>
    </location>
</feature>
<accession>W4HKV1</accession>
<proteinExistence type="predicted"/>
<keyword evidence="5" id="KW-1185">Reference proteome</keyword>
<feature type="domain" description="PNPLA" evidence="3">
    <location>
        <begin position="14"/>
        <end position="233"/>
    </location>
</feature>
<dbReference type="GO" id="GO:0016787">
    <property type="term" value="F:hydrolase activity"/>
    <property type="evidence" value="ECO:0007669"/>
    <property type="project" value="UniProtKB-UniRule"/>
</dbReference>
<keyword evidence="2" id="KW-0378">Hydrolase</keyword>
<name>W4HKV1_9RHOB</name>
<keyword evidence="2" id="KW-0442">Lipid degradation</keyword>
<dbReference type="PATRIC" id="fig|1317118.6.peg.1553"/>
<keyword evidence="1 2" id="KW-0443">Lipid metabolism</keyword>
<dbReference type="InterPro" id="IPR016035">
    <property type="entry name" value="Acyl_Trfase/lysoPLipase"/>
</dbReference>
<protein>
    <submittedName>
        <fullName evidence="4">Patatin</fullName>
    </submittedName>
</protein>
<dbReference type="AlphaFoldDB" id="W4HKV1"/>
<dbReference type="GO" id="GO:0016042">
    <property type="term" value="P:lipid catabolic process"/>
    <property type="evidence" value="ECO:0007669"/>
    <property type="project" value="UniProtKB-UniRule"/>
</dbReference>
<comment type="caution">
    <text evidence="2">Lacks conserved residue(s) required for the propagation of feature annotation.</text>
</comment>
<sequence length="368" mass="40174">MADIDRDPKTLTGLALSGGGFRAVLFHCGALMRLNDVGLLPRLDRITSVSGGSIVAGRLAVAWSRLAFDPEGRATNLVDEVIAPLREFCAHPLDLPVILGGLVPFTPGISDRLAAAYDEGLLHGATLADLPERPDFVLKAANLGTGRVIRFSRTGLWDYRLGHLPAPEALPLSRAVAASSAFPPWLSPLRLATEAARWQRFDGADLFDRSDLRSRLELTDGGVYDNMGLERIDHFGTVLVSDAGAAFALQNGFDMLSPRQILRVISITMDQVRALRLRLLFKGMEADPDRRLCYWRIGSDLDPDRLPDRLRPLARGAADLSKVRTRLNAFSEAEQAALINWGYVVSGLTLAWYLDTGDVESIMPPLPG</sequence>
<dbReference type="Pfam" id="PF01734">
    <property type="entry name" value="Patatin"/>
    <property type="match status" value="1"/>
</dbReference>
<dbReference type="Gene3D" id="3.40.1090.10">
    <property type="entry name" value="Cytosolic phospholipase A2 catalytic domain"/>
    <property type="match status" value="2"/>
</dbReference>
<dbReference type="EMBL" id="AQQW01000004">
    <property type="protein sequence ID" value="ETW13038.1"/>
    <property type="molecule type" value="Genomic_DNA"/>
</dbReference>
<comment type="caution">
    <text evidence="4">The sequence shown here is derived from an EMBL/GenBank/DDBJ whole genome shotgun (WGS) entry which is preliminary data.</text>
</comment>
<feature type="short sequence motif" description="DGA/G" evidence="2">
    <location>
        <begin position="220"/>
        <end position="222"/>
    </location>
</feature>
<organism evidence="4 5">
    <name type="scientific">Roseivivax marinus</name>
    <dbReference type="NCBI Taxonomy" id="1379903"/>
    <lineage>
        <taxon>Bacteria</taxon>
        <taxon>Pseudomonadati</taxon>
        <taxon>Pseudomonadota</taxon>
        <taxon>Alphaproteobacteria</taxon>
        <taxon>Rhodobacterales</taxon>
        <taxon>Roseobacteraceae</taxon>
        <taxon>Roseivivax</taxon>
    </lineage>
</organism>
<evidence type="ECO:0000256" key="2">
    <source>
        <dbReference type="PROSITE-ProRule" id="PRU01161"/>
    </source>
</evidence>
<reference evidence="4 5" key="1">
    <citation type="journal article" date="2014" name="Antonie Van Leeuwenhoek">
        <title>Roseivivax atlanticus sp. nov., isolated from surface seawater of the Atlantic Ocean.</title>
        <authorList>
            <person name="Li G."/>
            <person name="Lai Q."/>
            <person name="Liu X."/>
            <person name="Sun F."/>
            <person name="Shao Z."/>
        </authorList>
    </citation>
    <scope>NUCLEOTIDE SEQUENCE [LARGE SCALE GENOMIC DNA]</scope>
    <source>
        <strain evidence="4 5">22II-s10s</strain>
    </source>
</reference>
<evidence type="ECO:0000313" key="5">
    <source>
        <dbReference type="Proteomes" id="UP000019063"/>
    </source>
</evidence>
<dbReference type="SUPFAM" id="SSF52151">
    <property type="entry name" value="FabD/lysophospholipase-like"/>
    <property type="match status" value="1"/>
</dbReference>
<dbReference type="RefSeq" id="WP_043843451.1">
    <property type="nucleotide sequence ID" value="NZ_AQQW01000004.1"/>
</dbReference>
<dbReference type="Proteomes" id="UP000019063">
    <property type="component" value="Unassembled WGS sequence"/>
</dbReference>
<feature type="active site" description="Proton acceptor" evidence="2">
    <location>
        <position position="220"/>
    </location>
</feature>
<dbReference type="STRING" id="1379903.ATO8_07501"/>
<dbReference type="PROSITE" id="PS51635">
    <property type="entry name" value="PNPLA"/>
    <property type="match status" value="1"/>
</dbReference>
<dbReference type="InterPro" id="IPR002641">
    <property type="entry name" value="PNPLA_dom"/>
</dbReference>